<dbReference type="InterPro" id="IPR044929">
    <property type="entry name" value="DNA/RNA_non-sp_Endonuclease_sf"/>
</dbReference>
<evidence type="ECO:0000256" key="1">
    <source>
        <dbReference type="SAM" id="MobiDB-lite"/>
    </source>
</evidence>
<feature type="compositionally biased region" description="Low complexity" evidence="1">
    <location>
        <begin position="418"/>
        <end position="440"/>
    </location>
</feature>
<organism evidence="3 4">
    <name type="scientific">Phytopseudomonas dryadis</name>
    <dbReference type="NCBI Taxonomy" id="2487520"/>
    <lineage>
        <taxon>Bacteria</taxon>
        <taxon>Pseudomonadati</taxon>
        <taxon>Pseudomonadota</taxon>
        <taxon>Gammaproteobacteria</taxon>
        <taxon>Pseudomonadales</taxon>
        <taxon>Pseudomonadaceae</taxon>
        <taxon>Phytopseudomonas</taxon>
    </lineage>
</organism>
<comment type="caution">
    <text evidence="3">The sequence shown here is derived from an EMBL/GenBank/DDBJ whole genome shotgun (WGS) entry which is preliminary data.</text>
</comment>
<gene>
    <name evidence="3" type="ORF">DNK34_21755</name>
</gene>
<sequence length="601" mass="63401">MCPSARWRPMDDVIVLDTIVVTPGSNADIFRSDYGIDSLAQAQQAIDNADRLFAADGHLWDNDRDFFDETAREVKQRFEDGTYKEGELAESEPMEDGRDLWGNARHAANDSHEWKAICSVPDFCKVGNAVVPFDSFATLGNQTQSSPDVKAQGVPVYRVGDLHKGVQGDAGSHVVAGTSLGGGYVRFLSGQNDVKVNGIPLVRQDSTCLVNCNGAGIGGAPGKVVTTQRSADTQAEEPAQEANPELQALLDAEADERSLWQKTKDFGSGAWSSAQRIAGASADDPLDTGVGVLKGIGNLPTDLWNLGVMASKYSSAAGIPPIALRAHAMEKAALAAHQAGDLTKANELASQASQMMNAGYAGDLFELTSDAQTGGSVLSMFIPVGAAAKGAGTLGKAARGTRALDATADTARAADVAADAGKAASATTDTARAADVTSDAGKASDSARQGVQIRKRRLKPNDSYELNGYKYTTDAEGRISSVEGKLSLKKAERNEYAQRTVGKNDGRIADDQGGHLIGSQFGGHGGKGNLTPMHKDINNYHAGEWGQMEKRWASELAAGKDVHVNIKPIYTDGSLRASEFRITETIGGTTSKHTIINPTGH</sequence>
<dbReference type="Gene3D" id="2.60.200.60">
    <property type="match status" value="1"/>
</dbReference>
<accession>A0ABY1Z0P8</accession>
<reference evidence="3 4" key="1">
    <citation type="submission" date="2018-06" db="EMBL/GenBank/DDBJ databases">
        <title>Three novel Pseudomonas species isolated from symptomatic oak.</title>
        <authorList>
            <person name="Bueno-Gonzalez V."/>
            <person name="Brady C."/>
        </authorList>
    </citation>
    <scope>NUCLEOTIDE SEQUENCE [LARGE SCALE GENOMIC DNA]</scope>
    <source>
        <strain evidence="3 4">P26B</strain>
    </source>
</reference>
<dbReference type="EMBL" id="QJUM01000033">
    <property type="protein sequence ID" value="TBV01084.1"/>
    <property type="molecule type" value="Genomic_DNA"/>
</dbReference>
<name>A0ABY1Z0P8_9GAMM</name>
<feature type="domain" description="Type VII secretion system protein EssD-like" evidence="2">
    <location>
        <begin position="460"/>
        <end position="586"/>
    </location>
</feature>
<feature type="region of interest" description="Disordered" evidence="1">
    <location>
        <begin position="418"/>
        <end position="452"/>
    </location>
</feature>
<dbReference type="Pfam" id="PF13930">
    <property type="entry name" value="Endonuclea_NS_2"/>
    <property type="match status" value="1"/>
</dbReference>
<proteinExistence type="predicted"/>
<dbReference type="Gene3D" id="3.40.570.10">
    <property type="entry name" value="Extracellular Endonuclease, subunit A"/>
    <property type="match status" value="1"/>
</dbReference>
<evidence type="ECO:0000259" key="2">
    <source>
        <dbReference type="Pfam" id="PF13930"/>
    </source>
</evidence>
<evidence type="ECO:0000313" key="3">
    <source>
        <dbReference type="EMBL" id="TBV01084.1"/>
    </source>
</evidence>
<evidence type="ECO:0000313" key="4">
    <source>
        <dbReference type="Proteomes" id="UP000291334"/>
    </source>
</evidence>
<dbReference type="InterPro" id="IPR044927">
    <property type="entry name" value="Endonuclea_NS_2"/>
</dbReference>
<dbReference type="Proteomes" id="UP000291334">
    <property type="component" value="Unassembled WGS sequence"/>
</dbReference>
<keyword evidence="4" id="KW-1185">Reference proteome</keyword>
<protein>
    <recommendedName>
        <fullName evidence="2">Type VII secretion system protein EssD-like domain-containing protein</fullName>
    </recommendedName>
</protein>